<dbReference type="KEGG" id="marq:MARGE09_P0079"/>
<evidence type="ECO:0000259" key="2">
    <source>
        <dbReference type="Pfam" id="PF07603"/>
    </source>
</evidence>
<dbReference type="PANTHER" id="PTHR35812">
    <property type="entry name" value="LIPOPROTEIN"/>
    <property type="match status" value="1"/>
</dbReference>
<sequence length="259" mass="28343">MRSGLILLAFLLTACGGNTATPPSSSEGNASSSAKYPHPLNDTGTDYCRNANGFSVYCLVAGVQDGNTGRDFQANTRTLHKTGDGPQGFDWSKLSMTGTPTNEPQWACIHDNHTGLRWEVKSGDANSPHYVGLKYSWFDDDNSRNGAEPGLENTDDCNGIACNTKAYIEALNAMAYCGSNRWRLPTVNELMSLVVSTNLDLVVDTDYFPNTKNDQYWSNQTYAPARLRAWYLYFSDGSTGSTIKEAPNYVRLVADGESL</sequence>
<dbReference type="EMBL" id="AP023086">
    <property type="protein sequence ID" value="BCD95880.1"/>
    <property type="molecule type" value="Genomic_DNA"/>
</dbReference>
<dbReference type="PROSITE" id="PS51257">
    <property type="entry name" value="PROKAR_LIPOPROTEIN"/>
    <property type="match status" value="1"/>
</dbReference>
<organism evidence="3 4">
    <name type="scientific">Marinagarivorans cellulosilyticus</name>
    <dbReference type="NCBI Taxonomy" id="2721545"/>
    <lineage>
        <taxon>Bacteria</taxon>
        <taxon>Pseudomonadati</taxon>
        <taxon>Pseudomonadota</taxon>
        <taxon>Gammaproteobacteria</taxon>
        <taxon>Cellvibrionales</taxon>
        <taxon>Cellvibrionaceae</taxon>
        <taxon>Marinagarivorans</taxon>
    </lineage>
</organism>
<dbReference type="RefSeq" id="WP_236985358.1">
    <property type="nucleotide sequence ID" value="NZ_AP023086.1"/>
</dbReference>
<dbReference type="AlphaFoldDB" id="A0AAN2BID3"/>
<proteinExistence type="predicted"/>
<evidence type="ECO:0000313" key="4">
    <source>
        <dbReference type="Proteomes" id="UP001320119"/>
    </source>
</evidence>
<reference evidence="3 4" key="1">
    <citation type="journal article" date="2022" name="IScience">
        <title>An ultrasensitive nanofiber-based assay for enzymatic hydrolysis and deep-sea microbial degradation of cellulose.</title>
        <authorList>
            <person name="Tsudome M."/>
            <person name="Tachioka M."/>
            <person name="Miyazaki M."/>
            <person name="Uchimura K."/>
            <person name="Tsuda M."/>
            <person name="Takaki Y."/>
            <person name="Deguchi S."/>
        </authorList>
    </citation>
    <scope>NUCLEOTIDE SEQUENCE [LARGE SCALE GENOMIC DNA]</scope>
    <source>
        <strain evidence="3 4">GE09</strain>
    </source>
</reference>
<name>A0AAN2BID3_9GAMM</name>
<dbReference type="Proteomes" id="UP001320119">
    <property type="component" value="Chromosome"/>
</dbReference>
<gene>
    <name evidence="3" type="ORF">MARGE09_P0079</name>
</gene>
<accession>A0AAN2BID3</accession>
<keyword evidence="4" id="KW-1185">Reference proteome</keyword>
<feature type="domain" description="Lcl C-terminal" evidence="2">
    <location>
        <begin position="108"/>
        <end position="253"/>
    </location>
</feature>
<evidence type="ECO:0000256" key="1">
    <source>
        <dbReference type="SAM" id="SignalP"/>
    </source>
</evidence>
<keyword evidence="1" id="KW-0732">Signal</keyword>
<dbReference type="InterPro" id="IPR011460">
    <property type="entry name" value="Lcl_C"/>
</dbReference>
<feature type="signal peptide" evidence="1">
    <location>
        <begin position="1"/>
        <end position="20"/>
    </location>
</feature>
<dbReference type="PANTHER" id="PTHR35812:SF1">
    <property type="entry name" value="LIPOPROTEIN"/>
    <property type="match status" value="1"/>
</dbReference>
<feature type="chain" id="PRO_5043048858" description="Lcl C-terminal domain-containing protein" evidence="1">
    <location>
        <begin position="21"/>
        <end position="259"/>
    </location>
</feature>
<dbReference type="Pfam" id="PF07603">
    <property type="entry name" value="Lcl_C"/>
    <property type="match status" value="1"/>
</dbReference>
<evidence type="ECO:0000313" key="3">
    <source>
        <dbReference type="EMBL" id="BCD95880.1"/>
    </source>
</evidence>
<protein>
    <recommendedName>
        <fullName evidence="2">Lcl C-terminal domain-containing protein</fullName>
    </recommendedName>
</protein>